<organism evidence="2 3">
    <name type="scientific">Xyrichtys novacula</name>
    <name type="common">Pearly razorfish</name>
    <name type="synonym">Hemipteronotus novacula</name>
    <dbReference type="NCBI Taxonomy" id="13765"/>
    <lineage>
        <taxon>Eukaryota</taxon>
        <taxon>Metazoa</taxon>
        <taxon>Chordata</taxon>
        <taxon>Craniata</taxon>
        <taxon>Vertebrata</taxon>
        <taxon>Euteleostomi</taxon>
        <taxon>Actinopterygii</taxon>
        <taxon>Neopterygii</taxon>
        <taxon>Teleostei</taxon>
        <taxon>Neoteleostei</taxon>
        <taxon>Acanthomorphata</taxon>
        <taxon>Eupercaria</taxon>
        <taxon>Labriformes</taxon>
        <taxon>Labridae</taxon>
        <taxon>Xyrichtys</taxon>
    </lineage>
</organism>
<accession>A0AAV1FPE4</accession>
<dbReference type="SMART" id="SM00409">
    <property type="entry name" value="IG"/>
    <property type="match status" value="1"/>
</dbReference>
<dbReference type="AlphaFoldDB" id="A0AAV1FPE4"/>
<feature type="domain" description="Ig-like" evidence="1">
    <location>
        <begin position="49"/>
        <end position="138"/>
    </location>
</feature>
<dbReference type="SUPFAM" id="SSF48726">
    <property type="entry name" value="Immunoglobulin"/>
    <property type="match status" value="1"/>
</dbReference>
<evidence type="ECO:0000313" key="3">
    <source>
        <dbReference type="Proteomes" id="UP001178508"/>
    </source>
</evidence>
<sequence length="284" mass="31627">MLHMSEMNDVSIRTRRGWWIQLMFLSLTVSGVCSLVTVDQPPVLTSALGRAVMLQCQLLLSPGEKMKSSPILYWERMNAASTRLWPDSDEYRSRVALLDSNPNSSNKSMMLKDVQWADSGKYRCKLSIHTETRSRKLGNGSLLVVYDTMSFNLTHQNDSLLRCEVKASCDPALVLSIFRDGVKLQSVNRDPRCAAAAQLPVTLSESVCGKGGGKYECQLHLNQNLITKSSFYYNPPVTEDKNVSITASPTVSGGSLLHSVKRSVLCGAEKILHKARWCFCLDFI</sequence>
<dbReference type="InterPro" id="IPR013106">
    <property type="entry name" value="Ig_V-set"/>
</dbReference>
<evidence type="ECO:0000259" key="1">
    <source>
        <dbReference type="PROSITE" id="PS50835"/>
    </source>
</evidence>
<gene>
    <name evidence="2" type="ORF">XNOV1_A035680</name>
</gene>
<reference evidence="2" key="1">
    <citation type="submission" date="2023-08" db="EMBL/GenBank/DDBJ databases">
        <authorList>
            <person name="Alioto T."/>
            <person name="Alioto T."/>
            <person name="Gomez Garrido J."/>
        </authorList>
    </citation>
    <scope>NUCLEOTIDE SEQUENCE</scope>
</reference>
<dbReference type="PROSITE" id="PS50835">
    <property type="entry name" value="IG_LIKE"/>
    <property type="match status" value="1"/>
</dbReference>
<proteinExistence type="predicted"/>
<dbReference type="InterPro" id="IPR013783">
    <property type="entry name" value="Ig-like_fold"/>
</dbReference>
<dbReference type="Proteomes" id="UP001178508">
    <property type="component" value="Chromosome 8"/>
</dbReference>
<evidence type="ECO:0000313" key="2">
    <source>
        <dbReference type="EMBL" id="CAJ1062816.1"/>
    </source>
</evidence>
<dbReference type="EMBL" id="OY660871">
    <property type="protein sequence ID" value="CAJ1062816.1"/>
    <property type="molecule type" value="Genomic_DNA"/>
</dbReference>
<dbReference type="Gene3D" id="2.60.40.10">
    <property type="entry name" value="Immunoglobulins"/>
    <property type="match status" value="1"/>
</dbReference>
<dbReference type="InterPro" id="IPR003599">
    <property type="entry name" value="Ig_sub"/>
</dbReference>
<keyword evidence="3" id="KW-1185">Reference proteome</keyword>
<dbReference type="InterPro" id="IPR007110">
    <property type="entry name" value="Ig-like_dom"/>
</dbReference>
<protein>
    <submittedName>
        <fullName evidence="2">Uncharacterized protein LOC122881741 isoform X1</fullName>
    </submittedName>
</protein>
<dbReference type="Pfam" id="PF07686">
    <property type="entry name" value="V-set"/>
    <property type="match status" value="1"/>
</dbReference>
<name>A0AAV1FPE4_XYRNO</name>
<dbReference type="InterPro" id="IPR036179">
    <property type="entry name" value="Ig-like_dom_sf"/>
</dbReference>